<name>A0ABU3B8K0_9GAMM</name>
<accession>A0ABU3B8K0</accession>
<keyword evidence="1" id="KW-1133">Transmembrane helix</keyword>
<sequence length="201" mass="23023">MAFRRKHRDFDQDPFTDLLFNALLGFTFMFLVAIMFLNPPTKTGIVDPKAEYIITATWEEGRPDDLDLWVQGPGNEVVWFRNQEADLMHLDRDDRGTVNDQLVVDGKEVRNPLNQEVVTIRGQAPGEYIVNLHYYNTQTKRPLDAEVEIVKVNPRLEVVFHGTVRLERLGQEKTAARFTVARDGRVTDVNTLPASLVSVDR</sequence>
<proteinExistence type="predicted"/>
<evidence type="ECO:0000313" key="3">
    <source>
        <dbReference type="Proteomes" id="UP001259982"/>
    </source>
</evidence>
<keyword evidence="1" id="KW-0472">Membrane</keyword>
<dbReference type="EMBL" id="JAVRHY010000004">
    <property type="protein sequence ID" value="MDT0618137.1"/>
    <property type="molecule type" value="Genomic_DNA"/>
</dbReference>
<organism evidence="2 3">
    <name type="scientific">Spectribacter acetivorans</name>
    <dbReference type="NCBI Taxonomy" id="3075603"/>
    <lineage>
        <taxon>Bacteria</taxon>
        <taxon>Pseudomonadati</taxon>
        <taxon>Pseudomonadota</taxon>
        <taxon>Gammaproteobacteria</taxon>
        <taxon>Salinisphaerales</taxon>
        <taxon>Salinisphaeraceae</taxon>
        <taxon>Spectribacter</taxon>
    </lineage>
</organism>
<protein>
    <recommendedName>
        <fullName evidence="4">Biopolymer transporter ExbD</fullName>
    </recommendedName>
</protein>
<evidence type="ECO:0008006" key="4">
    <source>
        <dbReference type="Google" id="ProtNLM"/>
    </source>
</evidence>
<evidence type="ECO:0000313" key="2">
    <source>
        <dbReference type="EMBL" id="MDT0618137.1"/>
    </source>
</evidence>
<evidence type="ECO:0000256" key="1">
    <source>
        <dbReference type="SAM" id="Phobius"/>
    </source>
</evidence>
<gene>
    <name evidence="2" type="ORF">RM531_06600</name>
</gene>
<comment type="caution">
    <text evidence="2">The sequence shown here is derived from an EMBL/GenBank/DDBJ whole genome shotgun (WGS) entry which is preliminary data.</text>
</comment>
<dbReference type="Proteomes" id="UP001259982">
    <property type="component" value="Unassembled WGS sequence"/>
</dbReference>
<keyword evidence="3" id="KW-1185">Reference proteome</keyword>
<reference evidence="2 3" key="1">
    <citation type="submission" date="2023-09" db="EMBL/GenBank/DDBJ databases">
        <authorList>
            <person name="Rey-Velasco X."/>
        </authorList>
    </citation>
    <scope>NUCLEOTIDE SEQUENCE [LARGE SCALE GENOMIC DNA]</scope>
    <source>
        <strain evidence="2 3">P385</strain>
    </source>
</reference>
<dbReference type="RefSeq" id="WP_311658197.1">
    <property type="nucleotide sequence ID" value="NZ_JAVRHY010000004.1"/>
</dbReference>
<keyword evidence="1" id="KW-0812">Transmembrane</keyword>
<feature type="transmembrane region" description="Helical" evidence="1">
    <location>
        <begin position="18"/>
        <end position="37"/>
    </location>
</feature>